<reference evidence="7 8" key="1">
    <citation type="submission" date="2016-12" db="EMBL/GenBank/DDBJ databases">
        <title>Draft genome sequences of strains Salinicola socius SMB35, Salinicola sp. MH3R3-1 and Chromohalobacter sp. SMB17 from the Verkhnekamsk potash mining region of Russia.</title>
        <authorList>
            <person name="Mavrodi D.V."/>
            <person name="Olsson B.E."/>
            <person name="Korsakova E.S."/>
            <person name="Pyankova A."/>
            <person name="Mavrodi O.V."/>
            <person name="Plotnikova E.G."/>
        </authorList>
    </citation>
    <scope>NUCLEOTIDE SEQUENCE [LARGE SCALE GENOMIC DNA]</scope>
    <source>
        <strain evidence="7 8">SMB35</strain>
    </source>
</reference>
<evidence type="ECO:0000256" key="2">
    <source>
        <dbReference type="ARBA" id="ARBA00013064"/>
    </source>
</evidence>
<dbReference type="InterPro" id="IPR023485">
    <property type="entry name" value="Ptyr_pPase"/>
</dbReference>
<keyword evidence="3" id="KW-0378">Hydrolase</keyword>
<dbReference type="AlphaFoldDB" id="A0A1Q8SQ15"/>
<dbReference type="PANTHER" id="PTHR11717">
    <property type="entry name" value="LOW MOLECULAR WEIGHT PROTEIN TYROSINE PHOSPHATASE"/>
    <property type="match status" value="1"/>
</dbReference>
<evidence type="ECO:0000313" key="7">
    <source>
        <dbReference type="EMBL" id="OLO03541.1"/>
    </source>
</evidence>
<dbReference type="InterPro" id="IPR036196">
    <property type="entry name" value="Ptyr_pPase_sf"/>
</dbReference>
<sequence>MSDSAPEWRILFVCMGNICRSPTAEGMLRKRLDEADMITRVAVDSCGTGAWHVGQPPDPRAIRAAAERGVDLGALRGRQLSAEDFSRFDDILVMDSDNLKRVLALKPTDSRARVSRLLQYAGRPDDDVPDPYFGGETGFQRVLDQLELAVDGLMVSLRQRLDLG</sequence>
<evidence type="ECO:0000259" key="6">
    <source>
        <dbReference type="SMART" id="SM00226"/>
    </source>
</evidence>
<dbReference type="SUPFAM" id="SSF52788">
    <property type="entry name" value="Phosphotyrosine protein phosphatases I"/>
    <property type="match status" value="1"/>
</dbReference>
<dbReference type="Gene3D" id="3.40.50.2300">
    <property type="match status" value="1"/>
</dbReference>
<evidence type="ECO:0000256" key="5">
    <source>
        <dbReference type="PIRSR" id="PIRSR617867-1"/>
    </source>
</evidence>
<proteinExistence type="inferred from homology"/>
<comment type="similarity">
    <text evidence="1">Belongs to the low molecular weight phosphotyrosine protein phosphatase family.</text>
</comment>
<dbReference type="STRING" id="404433.BTW07_13165"/>
<evidence type="ECO:0000313" key="8">
    <source>
        <dbReference type="Proteomes" id="UP000186878"/>
    </source>
</evidence>
<dbReference type="Proteomes" id="UP000186878">
    <property type="component" value="Unassembled WGS sequence"/>
</dbReference>
<feature type="active site" evidence="5">
    <location>
        <position position="20"/>
    </location>
</feature>
<evidence type="ECO:0000256" key="1">
    <source>
        <dbReference type="ARBA" id="ARBA00011063"/>
    </source>
</evidence>
<feature type="active site" description="Nucleophile" evidence="5">
    <location>
        <position position="14"/>
    </location>
</feature>
<dbReference type="PANTHER" id="PTHR11717:SF7">
    <property type="entry name" value="LOW MOLECULAR WEIGHT PHOSPHOTYROSINE PROTEIN PHOSPHATASE"/>
    <property type="match status" value="1"/>
</dbReference>
<dbReference type="InterPro" id="IPR017867">
    <property type="entry name" value="Tyr_phospatase_low_mol_wt"/>
</dbReference>
<protein>
    <recommendedName>
        <fullName evidence="2">protein-tyrosine-phosphatase</fullName>
        <ecNumber evidence="2">3.1.3.48</ecNumber>
    </recommendedName>
</protein>
<dbReference type="OrthoDB" id="9784339at2"/>
<feature type="active site" description="Proton donor" evidence="5">
    <location>
        <position position="130"/>
    </location>
</feature>
<dbReference type="GO" id="GO:0004725">
    <property type="term" value="F:protein tyrosine phosphatase activity"/>
    <property type="evidence" value="ECO:0007669"/>
    <property type="project" value="UniProtKB-EC"/>
</dbReference>
<dbReference type="RefSeq" id="WP_075570641.1">
    <property type="nucleotide sequence ID" value="NZ_MSDO01000020.1"/>
</dbReference>
<evidence type="ECO:0000256" key="3">
    <source>
        <dbReference type="ARBA" id="ARBA00022801"/>
    </source>
</evidence>
<name>A0A1Q8SQ15_9GAMM</name>
<dbReference type="CDD" id="cd16343">
    <property type="entry name" value="LMWPTP"/>
    <property type="match status" value="1"/>
</dbReference>
<dbReference type="Pfam" id="PF01451">
    <property type="entry name" value="LMWPc"/>
    <property type="match status" value="1"/>
</dbReference>
<keyword evidence="8" id="KW-1185">Reference proteome</keyword>
<dbReference type="InterPro" id="IPR050438">
    <property type="entry name" value="LMW_PTPase"/>
</dbReference>
<keyword evidence="4" id="KW-0904">Protein phosphatase</keyword>
<gene>
    <name evidence="7" type="ORF">BTW07_13165</name>
</gene>
<dbReference type="EC" id="3.1.3.48" evidence="2"/>
<feature type="domain" description="Phosphotyrosine protein phosphatase I" evidence="6">
    <location>
        <begin position="8"/>
        <end position="156"/>
    </location>
</feature>
<comment type="caution">
    <text evidence="7">The sequence shown here is derived from an EMBL/GenBank/DDBJ whole genome shotgun (WGS) entry which is preliminary data.</text>
</comment>
<accession>A0A1Q8SQ15</accession>
<dbReference type="PRINTS" id="PR00719">
    <property type="entry name" value="LMWPTPASE"/>
</dbReference>
<dbReference type="SMART" id="SM00226">
    <property type="entry name" value="LMWPc"/>
    <property type="match status" value="1"/>
</dbReference>
<dbReference type="EMBL" id="MSDO01000020">
    <property type="protein sequence ID" value="OLO03541.1"/>
    <property type="molecule type" value="Genomic_DNA"/>
</dbReference>
<evidence type="ECO:0000256" key="4">
    <source>
        <dbReference type="ARBA" id="ARBA00022912"/>
    </source>
</evidence>
<organism evidence="7 8">
    <name type="scientific">Salinicola socius</name>
    <dbReference type="NCBI Taxonomy" id="404433"/>
    <lineage>
        <taxon>Bacteria</taxon>
        <taxon>Pseudomonadati</taxon>
        <taxon>Pseudomonadota</taxon>
        <taxon>Gammaproteobacteria</taxon>
        <taxon>Oceanospirillales</taxon>
        <taxon>Halomonadaceae</taxon>
        <taxon>Salinicola</taxon>
    </lineage>
</organism>